<dbReference type="PANTHER" id="PTHR23110">
    <property type="entry name" value="BTB DOMAIN TRANSCRIPTION FACTOR"/>
    <property type="match status" value="1"/>
</dbReference>
<evidence type="ECO:0000256" key="1">
    <source>
        <dbReference type="ARBA" id="ARBA00023242"/>
    </source>
</evidence>
<dbReference type="InterPro" id="IPR000210">
    <property type="entry name" value="BTB/POZ_dom"/>
</dbReference>
<evidence type="ECO:0000313" key="4">
    <source>
        <dbReference type="EMBL" id="CAL4065606.1"/>
    </source>
</evidence>
<feature type="compositionally biased region" description="Low complexity" evidence="2">
    <location>
        <begin position="194"/>
        <end position="225"/>
    </location>
</feature>
<feature type="region of interest" description="Disordered" evidence="2">
    <location>
        <begin position="153"/>
        <end position="238"/>
    </location>
</feature>
<dbReference type="EMBL" id="CAXKWB010001832">
    <property type="protein sequence ID" value="CAL4065606.1"/>
    <property type="molecule type" value="Genomic_DNA"/>
</dbReference>
<dbReference type="PANTHER" id="PTHR23110:SF109">
    <property type="entry name" value="FI07618P-RELATED"/>
    <property type="match status" value="1"/>
</dbReference>
<evidence type="ECO:0000313" key="5">
    <source>
        <dbReference type="Proteomes" id="UP001497623"/>
    </source>
</evidence>
<feature type="non-terminal residue" evidence="4">
    <location>
        <position position="277"/>
    </location>
</feature>
<dbReference type="GO" id="GO:0005634">
    <property type="term" value="C:nucleus"/>
    <property type="evidence" value="ECO:0007669"/>
    <property type="project" value="TreeGrafter"/>
</dbReference>
<dbReference type="InterPro" id="IPR011333">
    <property type="entry name" value="SKP1/BTB/POZ_sf"/>
</dbReference>
<gene>
    <name evidence="4" type="ORF">MNOR_LOCUS4907</name>
</gene>
<dbReference type="AlphaFoldDB" id="A0AAV2PVM7"/>
<accession>A0AAV2PVM7</accession>
<sequence length="277" mass="30194">MTANQQFCLRWNNYQTNLLQVFEQLLREENFVDVSIACEGHQIKAHRMVLSACSPYFSELLSESTCTHPIIILQGVKWPELKAVVEFMYRGEINICQDQLGGLLKVAESLKIRGLADVDGEQAELTSPIPSPQTRIRAFPDDEPSLSAVLAAAARKRRRLSGDDSRPNTPMTPNSGPELLETSVDLPVSIGSVSSGRSSSGSGPPHHPLGSPAGPLGPLAAHLPGHMPPPGAHLPGHLTHLPPLSPLLNMHALPRHHAPDDYEIRPGIAEMIREEER</sequence>
<evidence type="ECO:0000256" key="2">
    <source>
        <dbReference type="SAM" id="MobiDB-lite"/>
    </source>
</evidence>
<dbReference type="SUPFAM" id="SSF54695">
    <property type="entry name" value="POZ domain"/>
    <property type="match status" value="1"/>
</dbReference>
<proteinExistence type="predicted"/>
<dbReference type="CDD" id="cd18315">
    <property type="entry name" value="BTB_POZ_BAB-like"/>
    <property type="match status" value="1"/>
</dbReference>
<dbReference type="Gene3D" id="3.30.710.10">
    <property type="entry name" value="Potassium Channel Kv1.1, Chain A"/>
    <property type="match status" value="1"/>
</dbReference>
<dbReference type="PROSITE" id="PS50097">
    <property type="entry name" value="BTB"/>
    <property type="match status" value="1"/>
</dbReference>
<dbReference type="InterPro" id="IPR051095">
    <property type="entry name" value="Dros_DevTransReg"/>
</dbReference>
<keyword evidence="1" id="KW-0539">Nucleus</keyword>
<evidence type="ECO:0000259" key="3">
    <source>
        <dbReference type="PROSITE" id="PS50097"/>
    </source>
</evidence>
<feature type="domain" description="BTB" evidence="3">
    <location>
        <begin position="32"/>
        <end position="97"/>
    </location>
</feature>
<reference evidence="4 5" key="1">
    <citation type="submission" date="2024-05" db="EMBL/GenBank/DDBJ databases">
        <authorList>
            <person name="Wallberg A."/>
        </authorList>
    </citation>
    <scope>NUCLEOTIDE SEQUENCE [LARGE SCALE GENOMIC DNA]</scope>
</reference>
<protein>
    <recommendedName>
        <fullName evidence="3">BTB domain-containing protein</fullName>
    </recommendedName>
</protein>
<dbReference type="Pfam" id="PF00651">
    <property type="entry name" value="BTB"/>
    <property type="match status" value="1"/>
</dbReference>
<name>A0AAV2PVM7_MEGNR</name>
<dbReference type="Proteomes" id="UP001497623">
    <property type="component" value="Unassembled WGS sequence"/>
</dbReference>
<organism evidence="4 5">
    <name type="scientific">Meganyctiphanes norvegica</name>
    <name type="common">Northern krill</name>
    <name type="synonym">Thysanopoda norvegica</name>
    <dbReference type="NCBI Taxonomy" id="48144"/>
    <lineage>
        <taxon>Eukaryota</taxon>
        <taxon>Metazoa</taxon>
        <taxon>Ecdysozoa</taxon>
        <taxon>Arthropoda</taxon>
        <taxon>Crustacea</taxon>
        <taxon>Multicrustacea</taxon>
        <taxon>Malacostraca</taxon>
        <taxon>Eumalacostraca</taxon>
        <taxon>Eucarida</taxon>
        <taxon>Euphausiacea</taxon>
        <taxon>Euphausiidae</taxon>
        <taxon>Meganyctiphanes</taxon>
    </lineage>
</organism>
<comment type="caution">
    <text evidence="4">The sequence shown here is derived from an EMBL/GenBank/DDBJ whole genome shotgun (WGS) entry which is preliminary data.</text>
</comment>
<dbReference type="SMART" id="SM00225">
    <property type="entry name" value="BTB"/>
    <property type="match status" value="1"/>
</dbReference>
<feature type="region of interest" description="Disordered" evidence="2">
    <location>
        <begin position="123"/>
        <end position="142"/>
    </location>
</feature>
<dbReference type="GO" id="GO:0006357">
    <property type="term" value="P:regulation of transcription by RNA polymerase II"/>
    <property type="evidence" value="ECO:0007669"/>
    <property type="project" value="TreeGrafter"/>
</dbReference>
<keyword evidence="5" id="KW-1185">Reference proteome</keyword>